<keyword evidence="9" id="KW-0723">Serine/threonine-protein kinase</keyword>
<organism evidence="30 31">
    <name type="scientific">Lupinus angustifolius</name>
    <name type="common">Narrow-leaved blue lupine</name>
    <dbReference type="NCBI Taxonomy" id="3871"/>
    <lineage>
        <taxon>Eukaryota</taxon>
        <taxon>Viridiplantae</taxon>
        <taxon>Streptophyta</taxon>
        <taxon>Embryophyta</taxon>
        <taxon>Tracheophyta</taxon>
        <taxon>Spermatophyta</taxon>
        <taxon>Magnoliopsida</taxon>
        <taxon>eudicotyledons</taxon>
        <taxon>Gunneridae</taxon>
        <taxon>Pentapetalae</taxon>
        <taxon>rosids</taxon>
        <taxon>fabids</taxon>
        <taxon>Fabales</taxon>
        <taxon>Fabaceae</taxon>
        <taxon>Papilionoideae</taxon>
        <taxon>50 kb inversion clade</taxon>
        <taxon>genistoids sensu lato</taxon>
        <taxon>core genistoids</taxon>
        <taxon>Genisteae</taxon>
        <taxon>Lupinus</taxon>
    </lineage>
</organism>
<gene>
    <name evidence="30" type="ORF">TanjilG_23037</name>
</gene>
<dbReference type="SMART" id="SM00369">
    <property type="entry name" value="LRR_TYP"/>
    <property type="match status" value="7"/>
</dbReference>
<dbReference type="GO" id="GO:0006952">
    <property type="term" value="P:defense response"/>
    <property type="evidence" value="ECO:0007669"/>
    <property type="project" value="UniProtKB-KW"/>
</dbReference>
<comment type="similarity">
    <text evidence="25">Belongs to the polygalacturonase-inhibiting protein family.</text>
</comment>
<dbReference type="FunFam" id="1.10.510.10:FF:000445">
    <property type="entry name" value="MDIS1-interacting receptor like kinase 2"/>
    <property type="match status" value="1"/>
</dbReference>
<keyword evidence="6" id="KW-1003">Cell membrane</keyword>
<dbReference type="Gene3D" id="1.10.510.10">
    <property type="entry name" value="Transferase(Phosphotransferase) domain 1"/>
    <property type="match status" value="1"/>
</dbReference>
<dbReference type="PROSITE" id="PS50011">
    <property type="entry name" value="PROTEIN_KINASE_DOM"/>
    <property type="match status" value="1"/>
</dbReference>
<evidence type="ECO:0000259" key="29">
    <source>
        <dbReference type="PROSITE" id="PS50011"/>
    </source>
</evidence>
<dbReference type="GO" id="GO:0005886">
    <property type="term" value="C:plasma membrane"/>
    <property type="evidence" value="ECO:0007669"/>
    <property type="project" value="UniProtKB-SubCell"/>
</dbReference>
<evidence type="ECO:0000256" key="5">
    <source>
        <dbReference type="ARBA" id="ARBA00012513"/>
    </source>
</evidence>
<keyword evidence="7" id="KW-0134">Cell wall</keyword>
<evidence type="ECO:0000256" key="9">
    <source>
        <dbReference type="ARBA" id="ARBA00022527"/>
    </source>
</evidence>
<evidence type="ECO:0000256" key="27">
    <source>
        <dbReference type="ARBA" id="ARBA00048679"/>
    </source>
</evidence>
<keyword evidence="15" id="KW-0677">Repeat</keyword>
<keyword evidence="19" id="KW-0067">ATP-binding</keyword>
<evidence type="ECO:0000256" key="12">
    <source>
        <dbReference type="ARBA" id="ARBA00022679"/>
    </source>
</evidence>
<protein>
    <recommendedName>
        <fullName evidence="5">non-specific serine/threonine protein kinase</fullName>
        <ecNumber evidence="5">2.7.11.1</ecNumber>
    </recommendedName>
</protein>
<keyword evidence="31" id="KW-1185">Reference proteome</keyword>
<sequence>MQRESEANALLNWKASLDNQSQVSLSSWYGNNPCSNWVGIHCDESKSVSNISLRDMGLRGMLHSLNFSSFPNIHTIDIRNNSFNETIPSQIGLLLSNLETLDFSLNQLSGSIPKSIGNLLKLSYLYISQNSLSGPIPSEIGMMSSMNVFDFSSNFLSGRIPPTLGNLSNLRELYLYNNTLSGPIPSEIGLISSMQDLDFSDNFLFGRIPATLGNLSNLQNLYIYNSTLSSSIPDEVGKLYSLTGMHLSHNNLSGSIPISVGPIPKSLKSCSSLRRLRLEQNQLTENMTQCTFECPNLNYIDLSDNNLYGNLSPNWGKCYKLTSLKISDNNLSGVIPQELGEATNLHELHLSSNHLIGQIPKELGKLTLLIKLLISSNLFSGNVPIEITSLKDLQFLGLAENDFSGFITKQLGSLPNLLLLNLSYNKFVGHIPLEFDKFKQLQSLDLSKNFFGGKIPFILGKLKYLETLNLSHNNLSGTIPSDFDDMLSLTNVDISYNQLEGPLPNIPAFQKASINALRNNKGLCGKISGLEPCPPTSSRKSHHHQNTKVIVLVLSISLSILLLMLLVFFISCRLHRSATTNENQVVEPQNQNLFAIWSYDGKMVYENIIDATEDFDNKYLIGVGGCGSVYRAELPYGEVVAVKKLHSIPNEESSILKAFQSEIRALTEIRHRNIVKLYGFCSHSLHSFLVYDLVERGSIDKILQNDAHANEFHWNRRVNVIKGVANALSYMHHDCSPPIIHRDISSKNVLLDLEYKAHVSDFGTSKFLNPDSSNLTSFAGTYGYIAPELAYTIEVNEKCDVYSFGVFALEVIFGKHPGEIISSTMLSSSFEVDNFLLNDNLDQRLPRPMNPIDKEIISILRIATSCLRENPHSRPTMECVVKELLILNAASTN</sequence>
<dbReference type="FunFam" id="3.30.200.20:FF:000309">
    <property type="entry name" value="Leucine-rich repeat receptor protein kinase MSP1"/>
    <property type="match status" value="1"/>
</dbReference>
<feature type="transmembrane region" description="Helical" evidence="28">
    <location>
        <begin position="549"/>
        <end position="570"/>
    </location>
</feature>
<evidence type="ECO:0000256" key="3">
    <source>
        <dbReference type="ARBA" id="ARBA00004236"/>
    </source>
</evidence>
<evidence type="ECO:0000256" key="21">
    <source>
        <dbReference type="ARBA" id="ARBA00023136"/>
    </source>
</evidence>
<evidence type="ECO:0000256" key="24">
    <source>
        <dbReference type="ARBA" id="ARBA00023180"/>
    </source>
</evidence>
<evidence type="ECO:0000313" key="31">
    <source>
        <dbReference type="Proteomes" id="UP000188354"/>
    </source>
</evidence>
<evidence type="ECO:0000256" key="16">
    <source>
        <dbReference type="ARBA" id="ARBA00022741"/>
    </source>
</evidence>
<evidence type="ECO:0000256" key="22">
    <source>
        <dbReference type="ARBA" id="ARBA00023157"/>
    </source>
</evidence>
<evidence type="ECO:0000256" key="28">
    <source>
        <dbReference type="SAM" id="Phobius"/>
    </source>
</evidence>
<comment type="subcellular location">
    <subcellularLocation>
        <location evidence="3">Cell membrane</location>
    </subcellularLocation>
    <subcellularLocation>
        <location evidence="1">Membrane</location>
        <topology evidence="1">Peripheral membrane protein</topology>
    </subcellularLocation>
    <subcellularLocation>
        <location evidence="4">Membrane</location>
        <topology evidence="4">Single-pass type I membrane protein</topology>
    </subcellularLocation>
    <subcellularLocation>
        <location evidence="2">Secreted</location>
        <location evidence="2">Cell wall</location>
    </subcellularLocation>
</comment>
<dbReference type="PANTHER" id="PTHR48053">
    <property type="entry name" value="LEUCINE RICH REPEAT FAMILY PROTEIN, EXPRESSED"/>
    <property type="match status" value="1"/>
</dbReference>
<keyword evidence="20 28" id="KW-1133">Transmembrane helix</keyword>
<evidence type="ECO:0000256" key="11">
    <source>
        <dbReference type="ARBA" id="ARBA00022614"/>
    </source>
</evidence>
<evidence type="ECO:0000256" key="4">
    <source>
        <dbReference type="ARBA" id="ARBA00004479"/>
    </source>
</evidence>
<evidence type="ECO:0000256" key="2">
    <source>
        <dbReference type="ARBA" id="ARBA00004191"/>
    </source>
</evidence>
<dbReference type="GO" id="GO:0004674">
    <property type="term" value="F:protein serine/threonine kinase activity"/>
    <property type="evidence" value="ECO:0007669"/>
    <property type="project" value="UniProtKB-KW"/>
</dbReference>
<keyword evidence="12" id="KW-0808">Transferase</keyword>
<evidence type="ECO:0000256" key="7">
    <source>
        <dbReference type="ARBA" id="ARBA00022512"/>
    </source>
</evidence>
<dbReference type="OMA" id="HEESTIA"/>
<dbReference type="InterPro" id="IPR032675">
    <property type="entry name" value="LRR_dom_sf"/>
</dbReference>
<evidence type="ECO:0000256" key="25">
    <source>
        <dbReference type="ARBA" id="ARBA00038043"/>
    </source>
</evidence>
<accession>A0A1J7GDV3</accession>
<dbReference type="InterPro" id="IPR000719">
    <property type="entry name" value="Prot_kinase_dom"/>
</dbReference>
<keyword evidence="14" id="KW-0732">Signal</keyword>
<dbReference type="EC" id="2.7.11.1" evidence="5"/>
<dbReference type="Gramene" id="OIV98598">
    <property type="protein sequence ID" value="OIV98598"/>
    <property type="gene ID" value="TanjilG_23037"/>
</dbReference>
<dbReference type="Gene3D" id="3.80.10.10">
    <property type="entry name" value="Ribonuclease Inhibitor"/>
    <property type="match status" value="3"/>
</dbReference>
<evidence type="ECO:0000256" key="23">
    <source>
        <dbReference type="ARBA" id="ARBA00023170"/>
    </source>
</evidence>
<dbReference type="InterPro" id="IPR008266">
    <property type="entry name" value="Tyr_kinase_AS"/>
</dbReference>
<keyword evidence="10" id="KW-0597">Phosphoprotein</keyword>
<keyword evidence="8" id="KW-0964">Secreted</keyword>
<dbReference type="PANTHER" id="PTHR48053:SF65">
    <property type="entry name" value="LRR RECEPTOR-LIKE KINASE FAMILY PROTEIN"/>
    <property type="match status" value="1"/>
</dbReference>
<dbReference type="InterPro" id="IPR001611">
    <property type="entry name" value="Leu-rich_rpt"/>
</dbReference>
<dbReference type="FunFam" id="3.80.10.10:FF:000400">
    <property type="entry name" value="Nuclear pore complex protein NUP107"/>
    <property type="match status" value="1"/>
</dbReference>
<comment type="catalytic activity">
    <reaction evidence="26">
        <text>L-threonyl-[protein] + ATP = O-phospho-L-threonyl-[protein] + ADP + H(+)</text>
        <dbReference type="Rhea" id="RHEA:46608"/>
        <dbReference type="Rhea" id="RHEA-COMP:11060"/>
        <dbReference type="Rhea" id="RHEA-COMP:11605"/>
        <dbReference type="ChEBI" id="CHEBI:15378"/>
        <dbReference type="ChEBI" id="CHEBI:30013"/>
        <dbReference type="ChEBI" id="CHEBI:30616"/>
        <dbReference type="ChEBI" id="CHEBI:61977"/>
        <dbReference type="ChEBI" id="CHEBI:456216"/>
        <dbReference type="EC" id="2.7.11.1"/>
    </reaction>
</comment>
<keyword evidence="22" id="KW-1015">Disulfide bond</keyword>
<proteinExistence type="inferred from homology"/>
<keyword evidence="11" id="KW-0433">Leucine-rich repeat</keyword>
<evidence type="ECO:0000256" key="10">
    <source>
        <dbReference type="ARBA" id="ARBA00022553"/>
    </source>
</evidence>
<dbReference type="Gene3D" id="3.30.200.20">
    <property type="entry name" value="Phosphorylase Kinase, domain 1"/>
    <property type="match status" value="1"/>
</dbReference>
<reference evidence="30 31" key="1">
    <citation type="journal article" date="2017" name="Plant Biotechnol. J.">
        <title>A comprehensive draft genome sequence for lupin (Lupinus angustifolius), an emerging health food: insights into plant-microbe interactions and legume evolution.</title>
        <authorList>
            <person name="Hane J.K."/>
            <person name="Ming Y."/>
            <person name="Kamphuis L.G."/>
            <person name="Nelson M.N."/>
            <person name="Garg G."/>
            <person name="Atkins C.A."/>
            <person name="Bayer P.E."/>
            <person name="Bravo A."/>
            <person name="Bringans S."/>
            <person name="Cannon S."/>
            <person name="Edwards D."/>
            <person name="Foley R."/>
            <person name="Gao L.L."/>
            <person name="Harrison M.J."/>
            <person name="Huang W."/>
            <person name="Hurgobin B."/>
            <person name="Li S."/>
            <person name="Liu C.W."/>
            <person name="McGrath A."/>
            <person name="Morahan G."/>
            <person name="Murray J."/>
            <person name="Weller J."/>
            <person name="Jian J."/>
            <person name="Singh K.B."/>
        </authorList>
    </citation>
    <scope>NUCLEOTIDE SEQUENCE [LARGE SCALE GENOMIC DNA]</scope>
    <source>
        <strain evidence="31">cv. Tanjil</strain>
        <tissue evidence="30">Whole plant</tissue>
    </source>
</reference>
<evidence type="ECO:0000256" key="20">
    <source>
        <dbReference type="ARBA" id="ARBA00022989"/>
    </source>
</evidence>
<keyword evidence="24" id="KW-0325">Glycoprotein</keyword>
<dbReference type="Pfam" id="PF00069">
    <property type="entry name" value="Pkinase"/>
    <property type="match status" value="1"/>
</dbReference>
<dbReference type="InterPro" id="IPR011009">
    <property type="entry name" value="Kinase-like_dom_sf"/>
</dbReference>
<dbReference type="FunFam" id="3.80.10.10:FF:000177">
    <property type="entry name" value="Leucine-rich repeat receptor-like serine/threonine-protein kinase At1g17230"/>
    <property type="match status" value="1"/>
</dbReference>
<dbReference type="InterPro" id="IPR051716">
    <property type="entry name" value="Plant_RL_S/T_kinase"/>
</dbReference>
<dbReference type="InterPro" id="IPR013210">
    <property type="entry name" value="LRR_N_plant-typ"/>
</dbReference>
<dbReference type="FunFam" id="3.80.10.10:FF:000299">
    <property type="entry name" value="Piriformospora indica-insensitive protein 2"/>
    <property type="match status" value="1"/>
</dbReference>
<keyword evidence="13 28" id="KW-0812">Transmembrane</keyword>
<evidence type="ECO:0000256" key="15">
    <source>
        <dbReference type="ARBA" id="ARBA00022737"/>
    </source>
</evidence>
<evidence type="ECO:0000256" key="18">
    <source>
        <dbReference type="ARBA" id="ARBA00022821"/>
    </source>
</evidence>
<dbReference type="AlphaFoldDB" id="A0A1J7GDV3"/>
<name>A0A1J7GDV3_LUPAN</name>
<dbReference type="PROSITE" id="PS00109">
    <property type="entry name" value="PROTEIN_KINASE_TYR"/>
    <property type="match status" value="1"/>
</dbReference>
<comment type="catalytic activity">
    <reaction evidence="27">
        <text>L-seryl-[protein] + ATP = O-phospho-L-seryl-[protein] + ADP + H(+)</text>
        <dbReference type="Rhea" id="RHEA:17989"/>
        <dbReference type="Rhea" id="RHEA-COMP:9863"/>
        <dbReference type="Rhea" id="RHEA-COMP:11604"/>
        <dbReference type="ChEBI" id="CHEBI:15378"/>
        <dbReference type="ChEBI" id="CHEBI:29999"/>
        <dbReference type="ChEBI" id="CHEBI:30616"/>
        <dbReference type="ChEBI" id="CHEBI:83421"/>
        <dbReference type="ChEBI" id="CHEBI:456216"/>
        <dbReference type="EC" id="2.7.11.1"/>
    </reaction>
</comment>
<evidence type="ECO:0000256" key="8">
    <source>
        <dbReference type="ARBA" id="ARBA00022525"/>
    </source>
</evidence>
<feature type="domain" description="Protein kinase" evidence="29">
    <location>
        <begin position="615"/>
        <end position="886"/>
    </location>
</feature>
<evidence type="ECO:0000256" key="26">
    <source>
        <dbReference type="ARBA" id="ARBA00047899"/>
    </source>
</evidence>
<evidence type="ECO:0000256" key="19">
    <source>
        <dbReference type="ARBA" id="ARBA00022840"/>
    </source>
</evidence>
<dbReference type="GO" id="GO:0005524">
    <property type="term" value="F:ATP binding"/>
    <property type="evidence" value="ECO:0007669"/>
    <property type="project" value="UniProtKB-KW"/>
</dbReference>
<keyword evidence="21 28" id="KW-0472">Membrane</keyword>
<dbReference type="Pfam" id="PF08263">
    <property type="entry name" value="LRRNT_2"/>
    <property type="match status" value="1"/>
</dbReference>
<keyword evidence="18" id="KW-0611">Plant defense</keyword>
<evidence type="ECO:0000256" key="17">
    <source>
        <dbReference type="ARBA" id="ARBA00022777"/>
    </source>
</evidence>
<dbReference type="SUPFAM" id="SSF56112">
    <property type="entry name" value="Protein kinase-like (PK-like)"/>
    <property type="match status" value="1"/>
</dbReference>
<keyword evidence="17" id="KW-0418">Kinase</keyword>
<evidence type="ECO:0000256" key="6">
    <source>
        <dbReference type="ARBA" id="ARBA00022475"/>
    </source>
</evidence>
<dbReference type="Pfam" id="PF13855">
    <property type="entry name" value="LRR_8"/>
    <property type="match status" value="1"/>
</dbReference>
<keyword evidence="23" id="KW-0675">Receptor</keyword>
<dbReference type="SUPFAM" id="SSF52058">
    <property type="entry name" value="L domain-like"/>
    <property type="match status" value="1"/>
</dbReference>
<keyword evidence="16" id="KW-0547">Nucleotide-binding</keyword>
<evidence type="ECO:0000256" key="13">
    <source>
        <dbReference type="ARBA" id="ARBA00022692"/>
    </source>
</evidence>
<evidence type="ECO:0000256" key="14">
    <source>
        <dbReference type="ARBA" id="ARBA00022729"/>
    </source>
</evidence>
<dbReference type="SUPFAM" id="SSF52047">
    <property type="entry name" value="RNI-like"/>
    <property type="match status" value="1"/>
</dbReference>
<dbReference type="InterPro" id="IPR003591">
    <property type="entry name" value="Leu-rich_rpt_typical-subtyp"/>
</dbReference>
<dbReference type="Proteomes" id="UP000188354">
    <property type="component" value="Chromosome LG13"/>
</dbReference>
<dbReference type="EMBL" id="CM007373">
    <property type="protein sequence ID" value="OIV98598.1"/>
    <property type="molecule type" value="Genomic_DNA"/>
</dbReference>
<dbReference type="Pfam" id="PF00560">
    <property type="entry name" value="LRR_1"/>
    <property type="match status" value="6"/>
</dbReference>
<evidence type="ECO:0000313" key="30">
    <source>
        <dbReference type="EMBL" id="OIV98598.1"/>
    </source>
</evidence>
<evidence type="ECO:0000256" key="1">
    <source>
        <dbReference type="ARBA" id="ARBA00004170"/>
    </source>
</evidence>